<dbReference type="InterPro" id="IPR000073">
    <property type="entry name" value="AB_hydrolase_1"/>
</dbReference>
<dbReference type="Pfam" id="PF12697">
    <property type="entry name" value="Abhydrolase_6"/>
    <property type="match status" value="1"/>
</dbReference>
<dbReference type="GO" id="GO:0016787">
    <property type="term" value="F:hydrolase activity"/>
    <property type="evidence" value="ECO:0007669"/>
    <property type="project" value="UniProtKB-KW"/>
</dbReference>
<dbReference type="RefSeq" id="WP_377043480.1">
    <property type="nucleotide sequence ID" value="NZ_JBHLUN010000005.1"/>
</dbReference>
<organism evidence="2 3">
    <name type="scientific">Roseomonas elaeocarpi</name>
    <dbReference type="NCBI Taxonomy" id="907779"/>
    <lineage>
        <taxon>Bacteria</taxon>
        <taxon>Pseudomonadati</taxon>
        <taxon>Pseudomonadota</taxon>
        <taxon>Alphaproteobacteria</taxon>
        <taxon>Acetobacterales</taxon>
        <taxon>Roseomonadaceae</taxon>
        <taxon>Roseomonas</taxon>
    </lineage>
</organism>
<dbReference type="PANTHER" id="PTHR43194">
    <property type="entry name" value="HYDROLASE ALPHA/BETA FOLD FAMILY"/>
    <property type="match status" value="1"/>
</dbReference>
<evidence type="ECO:0000259" key="1">
    <source>
        <dbReference type="Pfam" id="PF12697"/>
    </source>
</evidence>
<feature type="domain" description="AB hydrolase-1" evidence="1">
    <location>
        <begin position="24"/>
        <end position="245"/>
    </location>
</feature>
<evidence type="ECO:0000313" key="3">
    <source>
        <dbReference type="Proteomes" id="UP001589865"/>
    </source>
</evidence>
<dbReference type="Gene3D" id="3.40.50.1820">
    <property type="entry name" value="alpha/beta hydrolase"/>
    <property type="match status" value="1"/>
</dbReference>
<sequence>MQERFISTPHGRIHFHHGGSGSPLLLLHSNGGSAYDFEAVTERLSSRFEVFAWDMPGQGDSDPITRHVSVADYTDAAIAFMDALGLRRASVLGVSIGGAICVRMGAHHADRLDKLFIVECPYRSEAEWQKQWPRIEANFALPIQTRDAVAPRLREVSEEFLLRWNIDRSKAGAKTMVDVMWALREYDAASDLARVPEGSVVVFGDRGPTIGNMEAFIGPMRAPRVEVMRGSGHFPMVDAPDEFCALIERQTGHAS</sequence>
<dbReference type="InterPro" id="IPR050228">
    <property type="entry name" value="Carboxylesterase_BioH"/>
</dbReference>
<reference evidence="2 3" key="1">
    <citation type="submission" date="2024-09" db="EMBL/GenBank/DDBJ databases">
        <authorList>
            <person name="Sun Q."/>
            <person name="Mori K."/>
        </authorList>
    </citation>
    <scope>NUCLEOTIDE SEQUENCE [LARGE SCALE GENOMIC DNA]</scope>
    <source>
        <strain evidence="2 3">TBRC 5777</strain>
    </source>
</reference>
<dbReference type="PANTHER" id="PTHR43194:SF5">
    <property type="entry name" value="PIMELOYL-[ACYL-CARRIER PROTEIN] METHYL ESTER ESTERASE"/>
    <property type="match status" value="1"/>
</dbReference>
<dbReference type="SUPFAM" id="SSF53474">
    <property type="entry name" value="alpha/beta-Hydrolases"/>
    <property type="match status" value="1"/>
</dbReference>
<proteinExistence type="predicted"/>
<keyword evidence="2" id="KW-0378">Hydrolase</keyword>
<dbReference type="Proteomes" id="UP001589865">
    <property type="component" value="Unassembled WGS sequence"/>
</dbReference>
<dbReference type="PRINTS" id="PR00111">
    <property type="entry name" value="ABHYDROLASE"/>
</dbReference>
<name>A0ABV6JPV6_9PROT</name>
<keyword evidence="3" id="KW-1185">Reference proteome</keyword>
<accession>A0ABV6JPV6</accession>
<dbReference type="EMBL" id="JBHLUN010000005">
    <property type="protein sequence ID" value="MFC0407752.1"/>
    <property type="molecule type" value="Genomic_DNA"/>
</dbReference>
<evidence type="ECO:0000313" key="2">
    <source>
        <dbReference type="EMBL" id="MFC0407752.1"/>
    </source>
</evidence>
<protein>
    <submittedName>
        <fullName evidence="2">Alpha/beta fold hydrolase</fullName>
    </submittedName>
</protein>
<gene>
    <name evidence="2" type="ORF">ACFFGY_05790</name>
</gene>
<dbReference type="InterPro" id="IPR029058">
    <property type="entry name" value="AB_hydrolase_fold"/>
</dbReference>
<comment type="caution">
    <text evidence="2">The sequence shown here is derived from an EMBL/GenBank/DDBJ whole genome shotgun (WGS) entry which is preliminary data.</text>
</comment>